<dbReference type="EMBL" id="JBBNAG010000006">
    <property type="protein sequence ID" value="KAK9125997.1"/>
    <property type="molecule type" value="Genomic_DNA"/>
</dbReference>
<gene>
    <name evidence="2" type="ORF">Scep_014843</name>
</gene>
<sequence length="63" mass="7559">MRLPLGLPLTDFSRKCFVYIIFIFVSFGRLEEHLIYVSLLYLSPLMHDIYVYFVGFLPYKTFD</sequence>
<keyword evidence="1" id="KW-0812">Transmembrane</keyword>
<keyword evidence="3" id="KW-1185">Reference proteome</keyword>
<keyword evidence="1" id="KW-0472">Membrane</keyword>
<feature type="transmembrane region" description="Helical" evidence="1">
    <location>
        <begin position="34"/>
        <end position="57"/>
    </location>
</feature>
<dbReference type="AlphaFoldDB" id="A0AAP0J1S8"/>
<evidence type="ECO:0000256" key="1">
    <source>
        <dbReference type="SAM" id="Phobius"/>
    </source>
</evidence>
<dbReference type="Proteomes" id="UP001419268">
    <property type="component" value="Unassembled WGS sequence"/>
</dbReference>
<organism evidence="2 3">
    <name type="scientific">Stephania cephalantha</name>
    <dbReference type="NCBI Taxonomy" id="152367"/>
    <lineage>
        <taxon>Eukaryota</taxon>
        <taxon>Viridiplantae</taxon>
        <taxon>Streptophyta</taxon>
        <taxon>Embryophyta</taxon>
        <taxon>Tracheophyta</taxon>
        <taxon>Spermatophyta</taxon>
        <taxon>Magnoliopsida</taxon>
        <taxon>Ranunculales</taxon>
        <taxon>Menispermaceae</taxon>
        <taxon>Menispermoideae</taxon>
        <taxon>Cissampelideae</taxon>
        <taxon>Stephania</taxon>
    </lineage>
</organism>
<comment type="caution">
    <text evidence="2">The sequence shown here is derived from an EMBL/GenBank/DDBJ whole genome shotgun (WGS) entry which is preliminary data.</text>
</comment>
<accession>A0AAP0J1S8</accession>
<feature type="transmembrane region" description="Helical" evidence="1">
    <location>
        <begin position="12"/>
        <end position="28"/>
    </location>
</feature>
<evidence type="ECO:0000313" key="2">
    <source>
        <dbReference type="EMBL" id="KAK9125997.1"/>
    </source>
</evidence>
<name>A0AAP0J1S8_9MAGN</name>
<keyword evidence="1" id="KW-1133">Transmembrane helix</keyword>
<evidence type="ECO:0000313" key="3">
    <source>
        <dbReference type="Proteomes" id="UP001419268"/>
    </source>
</evidence>
<reference evidence="2 3" key="1">
    <citation type="submission" date="2024-01" db="EMBL/GenBank/DDBJ databases">
        <title>Genome assemblies of Stephania.</title>
        <authorList>
            <person name="Yang L."/>
        </authorList>
    </citation>
    <scope>NUCLEOTIDE SEQUENCE [LARGE SCALE GENOMIC DNA]</scope>
    <source>
        <strain evidence="2">JXDWG</strain>
        <tissue evidence="2">Leaf</tissue>
    </source>
</reference>
<protein>
    <submittedName>
        <fullName evidence="2">Uncharacterized protein</fullName>
    </submittedName>
</protein>
<proteinExistence type="predicted"/>